<dbReference type="OrthoDB" id="2329579at2"/>
<reference evidence="2 3" key="1">
    <citation type="submission" date="2019-08" db="EMBL/GenBank/DDBJ databases">
        <title>In-depth cultivation of the pig gut microbiome towards novel bacterial diversity and tailored functional studies.</title>
        <authorList>
            <person name="Wylensek D."/>
            <person name="Hitch T.C.A."/>
            <person name="Clavel T."/>
        </authorList>
    </citation>
    <scope>NUCLEOTIDE SEQUENCE [LARGE SCALE GENOMIC DNA]</scope>
    <source>
        <strain evidence="2 3">Bifido-178-WT-2B</strain>
    </source>
</reference>
<feature type="compositionally biased region" description="Basic and acidic residues" evidence="1">
    <location>
        <begin position="170"/>
        <end position="212"/>
    </location>
</feature>
<dbReference type="EMBL" id="VUMX01000031">
    <property type="protein sequence ID" value="MST87737.1"/>
    <property type="molecule type" value="Genomic_DNA"/>
</dbReference>
<protein>
    <submittedName>
        <fullName evidence="2">Uncharacterized protein</fullName>
    </submittedName>
</protein>
<feature type="region of interest" description="Disordered" evidence="1">
    <location>
        <begin position="136"/>
        <end position="339"/>
    </location>
</feature>
<evidence type="ECO:0000313" key="3">
    <source>
        <dbReference type="Proteomes" id="UP000438120"/>
    </source>
</evidence>
<feature type="compositionally biased region" description="Basic and acidic residues" evidence="1">
    <location>
        <begin position="136"/>
        <end position="163"/>
    </location>
</feature>
<accession>A0A6A8MG01</accession>
<dbReference type="AlphaFoldDB" id="A0A6A8MG01"/>
<feature type="compositionally biased region" description="Basic and acidic residues" evidence="1">
    <location>
        <begin position="273"/>
        <end position="287"/>
    </location>
</feature>
<comment type="caution">
    <text evidence="2">The sequence shown here is derived from an EMBL/GenBank/DDBJ whole genome shotgun (WGS) entry which is preliminary data.</text>
</comment>
<feature type="compositionally biased region" description="Low complexity" evidence="1">
    <location>
        <begin position="261"/>
        <end position="272"/>
    </location>
</feature>
<organism evidence="2 3">
    <name type="scientific">Lactobacillus porci</name>
    <dbReference type="NCBI Taxonomy" id="2012477"/>
    <lineage>
        <taxon>Bacteria</taxon>
        <taxon>Bacillati</taxon>
        <taxon>Bacillota</taxon>
        <taxon>Bacilli</taxon>
        <taxon>Lactobacillales</taxon>
        <taxon>Lactobacillaceae</taxon>
        <taxon>Lactobacillus</taxon>
    </lineage>
</organism>
<sequence>MAQQYYSMDQIAKLAKVSSQQIYYLVNMKFKFKPALVDPSGTKFYDERALGQIFQDLGKQVPKSVQNASPATHDGLLDINAIAETTGLGKKKLRTFIREHKEIKPDFIDEKNHNKKFWGPAAVQYIQDHFDDDEKAEVKEKPVEAVEKPEAAEEAKAAEEVKAEAATAEKVAETEEQPEVKAAEAKKKEEQAAKKPEEQPEAAEEVKAEEKPAAGPHFVKKMPRPAKAEAPENERITSHPEVELPFAMDQQEGEKPEKPVAEQPASTEPAEPTAEKPEEQAEEKNAGDQRFVVRKRESRYGNRQRGSYKRRNGSDYHDRDNGGRQNGYRDNHRNGRENYAKKREMFAGKLKLVTEKGTFYTDQFKNLEECAEYVVSAKAGDFLKVEKYNWGQFAPAYISTKSIIEFEEA</sequence>
<feature type="compositionally biased region" description="Basic and acidic residues" evidence="1">
    <location>
        <begin position="226"/>
        <end position="242"/>
    </location>
</feature>
<dbReference type="RefSeq" id="WP_154549350.1">
    <property type="nucleotide sequence ID" value="NZ_VUMX01000031.1"/>
</dbReference>
<dbReference type="Proteomes" id="UP000438120">
    <property type="component" value="Unassembled WGS sequence"/>
</dbReference>
<keyword evidence="3" id="KW-1185">Reference proteome</keyword>
<name>A0A6A8MG01_9LACO</name>
<gene>
    <name evidence="2" type="ORF">FYJ62_08955</name>
</gene>
<evidence type="ECO:0000313" key="2">
    <source>
        <dbReference type="EMBL" id="MST87737.1"/>
    </source>
</evidence>
<feature type="compositionally biased region" description="Basic and acidic residues" evidence="1">
    <location>
        <begin position="312"/>
        <end position="339"/>
    </location>
</feature>
<evidence type="ECO:0000256" key="1">
    <source>
        <dbReference type="SAM" id="MobiDB-lite"/>
    </source>
</evidence>
<proteinExistence type="predicted"/>